<organism evidence="4 5">
    <name type="scientific">Brevibacillus parabrevis</name>
    <dbReference type="NCBI Taxonomy" id="54914"/>
    <lineage>
        <taxon>Bacteria</taxon>
        <taxon>Bacillati</taxon>
        <taxon>Bacillota</taxon>
        <taxon>Bacilli</taxon>
        <taxon>Bacillales</taxon>
        <taxon>Paenibacillaceae</taxon>
        <taxon>Brevibacillus</taxon>
    </lineage>
</organism>
<sequence length="493" mass="52487">MKKVSNKLAAVLLATTLGATSLPFAALHAQAAAAPLSAGEIQQAVSKMTQLRVMQGYQDRSMGIHQQVTRAELAKMIALTFGLQGKAEQTVSFSDVNPGAWYYNYAAALVGKEIMQAKDGRFDPQGTVTSAELVEIVSKALGRDTKSVQHWAERLSSTNGSVTRGEVAFLLQTAHKAIPSANAKVTSVRALNAITLIVTFDAPLTAQDEVFAKAKEDFAFNDGLTLTNMPRLKTGSVATYIVPTSVQKPGTVYTLTYKGNKAGTFAGNATKLDMTQARQVTNDTFEVEALKANGVVDYGYIISAYSAGRGANAFVLDDSNSADGKTYQVISSMQARQVTITPAGGEPIIAKYVPFTQSTDGVQEPKFRLPEGQVLKPGVTYTVTSDWANIANPTFVAQEVAPLALSEAEALSDTSISVTLTADPKDELFSGRSVELTSADGEKLLATYKYSSRKGATGVFDLQQDGKLKADTTYTVTPVGDWAGKSQAKLTVE</sequence>
<evidence type="ECO:0000313" key="4">
    <source>
        <dbReference type="EMBL" id="GEB32035.1"/>
    </source>
</evidence>
<evidence type="ECO:0000256" key="2">
    <source>
        <dbReference type="SAM" id="SignalP"/>
    </source>
</evidence>
<evidence type="ECO:0000256" key="1">
    <source>
        <dbReference type="ARBA" id="ARBA00022729"/>
    </source>
</evidence>
<proteinExistence type="predicted"/>
<feature type="domain" description="SLH" evidence="3">
    <location>
        <begin position="89"/>
        <end position="151"/>
    </location>
</feature>
<reference evidence="4 5" key="1">
    <citation type="submission" date="2019-06" db="EMBL/GenBank/DDBJ databases">
        <title>Whole genome shotgun sequence of Brevibacillus parabrevis NBRC 12334.</title>
        <authorList>
            <person name="Hosoyama A."/>
            <person name="Uohara A."/>
            <person name="Ohji S."/>
            <person name="Ichikawa N."/>
        </authorList>
    </citation>
    <scope>NUCLEOTIDE SEQUENCE [LARGE SCALE GENOMIC DNA]</scope>
    <source>
        <strain evidence="4 5">NBRC 12334</strain>
    </source>
</reference>
<dbReference type="STRING" id="54914.AV540_01615"/>
<evidence type="ECO:0000313" key="5">
    <source>
        <dbReference type="Proteomes" id="UP000316882"/>
    </source>
</evidence>
<dbReference type="Pfam" id="PF00395">
    <property type="entry name" value="SLH"/>
    <property type="match status" value="2"/>
</dbReference>
<dbReference type="PROSITE" id="PS51272">
    <property type="entry name" value="SLH"/>
    <property type="match status" value="1"/>
</dbReference>
<feature type="signal peptide" evidence="2">
    <location>
        <begin position="1"/>
        <end position="25"/>
    </location>
</feature>
<dbReference type="RefSeq" id="WP_122966301.1">
    <property type="nucleotide sequence ID" value="NZ_BJMH01000006.1"/>
</dbReference>
<accession>A0A4Y3PGZ1</accession>
<evidence type="ECO:0000259" key="3">
    <source>
        <dbReference type="PROSITE" id="PS51272"/>
    </source>
</evidence>
<dbReference type="EMBL" id="BJMH01000006">
    <property type="protein sequence ID" value="GEB32035.1"/>
    <property type="molecule type" value="Genomic_DNA"/>
</dbReference>
<dbReference type="AlphaFoldDB" id="A0A4Y3PGZ1"/>
<keyword evidence="5" id="KW-1185">Reference proteome</keyword>
<gene>
    <name evidence="4" type="ORF">BPA01_16150</name>
</gene>
<dbReference type="Proteomes" id="UP000316882">
    <property type="component" value="Unassembled WGS sequence"/>
</dbReference>
<dbReference type="InterPro" id="IPR014755">
    <property type="entry name" value="Cu-Rt/internalin_Ig-like"/>
</dbReference>
<keyword evidence="1 2" id="KW-0732">Signal</keyword>
<protein>
    <recommendedName>
        <fullName evidence="3">SLH domain-containing protein</fullName>
    </recommendedName>
</protein>
<dbReference type="Gene3D" id="2.60.40.1220">
    <property type="match status" value="1"/>
</dbReference>
<feature type="chain" id="PRO_5038996253" description="SLH domain-containing protein" evidence="2">
    <location>
        <begin position="26"/>
        <end position="493"/>
    </location>
</feature>
<name>A0A4Y3PGZ1_BREPA</name>
<comment type="caution">
    <text evidence="4">The sequence shown here is derived from an EMBL/GenBank/DDBJ whole genome shotgun (WGS) entry which is preliminary data.</text>
</comment>
<dbReference type="InterPro" id="IPR001119">
    <property type="entry name" value="SLH_dom"/>
</dbReference>